<dbReference type="PANTHER" id="PTHR32071">
    <property type="entry name" value="TRANSCRIPTIONAL REGULATORY PROTEIN"/>
    <property type="match status" value="1"/>
</dbReference>
<dbReference type="PROSITE" id="PS50045">
    <property type="entry name" value="SIGMA54_INTERACT_4"/>
    <property type="match status" value="1"/>
</dbReference>
<dbReference type="GO" id="GO:0016020">
    <property type="term" value="C:membrane"/>
    <property type="evidence" value="ECO:0007669"/>
    <property type="project" value="InterPro"/>
</dbReference>
<dbReference type="GO" id="GO:0006355">
    <property type="term" value="P:regulation of DNA-templated transcription"/>
    <property type="evidence" value="ECO:0007669"/>
    <property type="project" value="InterPro"/>
</dbReference>
<dbReference type="STRING" id="1122155.SAMN02745158_00934"/>
<dbReference type="PROSITE" id="PS51096">
    <property type="entry name" value="PTS_EIIA_TYPE_4"/>
    <property type="match status" value="1"/>
</dbReference>
<feature type="domain" description="PTS EIIA type-4" evidence="5">
    <location>
        <begin position="528"/>
        <end position="650"/>
    </location>
</feature>
<dbReference type="Gene3D" id="3.40.50.300">
    <property type="entry name" value="P-loop containing nucleotide triphosphate hydrolases"/>
    <property type="match status" value="1"/>
</dbReference>
<protein>
    <submittedName>
        <fullName evidence="7">Transcriptional regulatory protein LevR, contains PRD, AAA+ and EIIA domains</fullName>
    </submittedName>
</protein>
<dbReference type="GO" id="GO:0016740">
    <property type="term" value="F:transferase activity"/>
    <property type="evidence" value="ECO:0007669"/>
    <property type="project" value="UniProtKB-KW"/>
</dbReference>
<accession>A0A1M4UQW6</accession>
<dbReference type="InterPro" id="IPR027417">
    <property type="entry name" value="P-loop_NTPase"/>
</dbReference>
<dbReference type="SUPFAM" id="SSF53062">
    <property type="entry name" value="PTS system fructose IIA component-like"/>
    <property type="match status" value="1"/>
</dbReference>
<dbReference type="PROSITE" id="PS51372">
    <property type="entry name" value="PRD_2"/>
    <property type="match status" value="1"/>
</dbReference>
<dbReference type="Pfam" id="PF00874">
    <property type="entry name" value="PRD"/>
    <property type="match status" value="1"/>
</dbReference>
<organism evidence="7 8">
    <name type="scientific">Lactonifactor longoviformis DSM 17459</name>
    <dbReference type="NCBI Taxonomy" id="1122155"/>
    <lineage>
        <taxon>Bacteria</taxon>
        <taxon>Bacillati</taxon>
        <taxon>Bacillota</taxon>
        <taxon>Clostridia</taxon>
        <taxon>Eubacteriales</taxon>
        <taxon>Clostridiaceae</taxon>
        <taxon>Lactonifactor</taxon>
    </lineage>
</organism>
<dbReference type="InterPro" id="IPR036390">
    <property type="entry name" value="WH_DNA-bd_sf"/>
</dbReference>
<dbReference type="GO" id="GO:0005524">
    <property type="term" value="F:ATP binding"/>
    <property type="evidence" value="ECO:0007669"/>
    <property type="project" value="UniProtKB-KW"/>
</dbReference>
<dbReference type="OrthoDB" id="9765164at2"/>
<evidence type="ECO:0000259" key="6">
    <source>
        <dbReference type="PROSITE" id="PS51372"/>
    </source>
</evidence>
<keyword evidence="1" id="KW-0808">Transferase</keyword>
<gene>
    <name evidence="7" type="ORF">SAMN02745158_00934</name>
</gene>
<dbReference type="Pfam" id="PF14532">
    <property type="entry name" value="Sigma54_activ_2"/>
    <property type="match status" value="1"/>
</dbReference>
<dbReference type="Gene3D" id="1.10.1790.10">
    <property type="entry name" value="PRD domain"/>
    <property type="match status" value="1"/>
</dbReference>
<dbReference type="SUPFAM" id="SSF52540">
    <property type="entry name" value="P-loop containing nucleoside triphosphate hydrolases"/>
    <property type="match status" value="1"/>
</dbReference>
<dbReference type="PANTHER" id="PTHR32071:SF38">
    <property type="entry name" value="PSP OPERON TRANSCRIPTIONAL ACTIVATOR"/>
    <property type="match status" value="1"/>
</dbReference>
<dbReference type="Gene3D" id="1.10.8.60">
    <property type="match status" value="1"/>
</dbReference>
<keyword evidence="2" id="KW-0547">Nucleotide-binding</keyword>
<evidence type="ECO:0000259" key="4">
    <source>
        <dbReference type="PROSITE" id="PS50045"/>
    </source>
</evidence>
<sequence>MHISTKEQVYEYLENVTKEFNFKDLTHYTTLDICNKLNMSRSLVSLYLNELVKEDTVVKISSRPVYYLNRIIMERKFHTQLLQKEYFSIQELHNELKKNVPEEKDFGKAIGYEGSLNYCISQIKSALVYPGGLPILLKGEAGSGKTYLMKLIHEYCINNSLLKDIRKIQRVKLNQLPLDKQCERLEELLNALTGGILYLENIAMCSEQLQERLAEYITNAARKKENVRLVMGTDEKSYPQISKKLLFNIPVICDIPSLAERNEDERKAFVIMFFKDEQERLDKTIYLSENLMHKLMNYQFEHNIAELKQTITLICANAYAQQHTDDTLEVFLYNLPARMQGAISMEKKDAMLLRLDVIQLDSAADKILEMWKNLLESYRYVISSGKGFDAFLDSGKKTLKYYYDILIFQESFSDERLGPMEKIVMEMISNIHNIYNVNFPVNCAYVISRMMIAQHNHNSKIQVWDREHREEVQKIYNLMVENMPDINYLTEILSKQIQMNTSMELLQLNKVFIMINIHSYNQKLKIMDTAGVILCHGYTTASSIADTVNTILQVQLFEAIDMPIGSSINDVIQKLSLFIKENSHYKNIILMVDTGALEDLGQVIDGTVNLGIINNVSTILALNIAEKMLAGEKMQDILEGACKENQCKYIIFSHTKKEKAIIFASDAGKNIAEKLTRLFKDSLPKPIPLEMVAYDYEALYKNGCEDIIFEKYNVELLIKTLNLKIPGIKSATLEEIINFNNIDVVNEVLASHLSAEEIEEFNQALLKNFSLQSVLENLTILNAKKLLEHVNDATTLLQQMLKRKFLSKTIIGINMHICFLIERLVTKTPIETYEGIDEFIQNHQNFIRIVKESFCTLLGHYNVEIPVNEIAYLYEYICSDYEMSEEDKKCQRS</sequence>
<proteinExistence type="predicted"/>
<dbReference type="Proteomes" id="UP000184245">
    <property type="component" value="Unassembled WGS sequence"/>
</dbReference>
<dbReference type="GO" id="GO:0009401">
    <property type="term" value="P:phosphoenolpyruvate-dependent sugar phosphotransferase system"/>
    <property type="evidence" value="ECO:0007669"/>
    <property type="project" value="InterPro"/>
</dbReference>
<evidence type="ECO:0000313" key="8">
    <source>
        <dbReference type="Proteomes" id="UP000184245"/>
    </source>
</evidence>
<evidence type="ECO:0000313" key="7">
    <source>
        <dbReference type="EMBL" id="SHE58990.1"/>
    </source>
</evidence>
<dbReference type="InterPro" id="IPR004701">
    <property type="entry name" value="PTS_EIIA_man-typ"/>
</dbReference>
<dbReference type="SUPFAM" id="SSF63520">
    <property type="entry name" value="PTS-regulatory domain, PRD"/>
    <property type="match status" value="1"/>
</dbReference>
<dbReference type="SUPFAM" id="SSF46785">
    <property type="entry name" value="Winged helix' DNA-binding domain"/>
    <property type="match status" value="1"/>
</dbReference>
<reference evidence="7 8" key="1">
    <citation type="submission" date="2016-11" db="EMBL/GenBank/DDBJ databases">
        <authorList>
            <person name="Jaros S."/>
            <person name="Januszkiewicz K."/>
            <person name="Wedrychowicz H."/>
        </authorList>
    </citation>
    <scope>NUCLEOTIDE SEQUENCE [LARGE SCALE GENOMIC DNA]</scope>
    <source>
        <strain evidence="7 8">DSM 17459</strain>
    </source>
</reference>
<dbReference type="AlphaFoldDB" id="A0A1M4UQW6"/>
<dbReference type="InterPro" id="IPR002078">
    <property type="entry name" value="Sigma_54_int"/>
</dbReference>
<evidence type="ECO:0000256" key="3">
    <source>
        <dbReference type="ARBA" id="ARBA00022840"/>
    </source>
</evidence>
<dbReference type="CDD" id="cd00009">
    <property type="entry name" value="AAA"/>
    <property type="match status" value="1"/>
</dbReference>
<feature type="domain" description="Sigma-54 factor interaction" evidence="4">
    <location>
        <begin position="109"/>
        <end position="316"/>
    </location>
</feature>
<keyword evidence="3" id="KW-0067">ATP-binding</keyword>
<dbReference type="Gene3D" id="3.40.50.510">
    <property type="entry name" value="Phosphotransferase system, mannose-type IIA component"/>
    <property type="match status" value="1"/>
</dbReference>
<dbReference type="InterPro" id="IPR036662">
    <property type="entry name" value="PTS_EIIA_man-typ_sf"/>
</dbReference>
<dbReference type="InterPro" id="IPR011608">
    <property type="entry name" value="PRD"/>
</dbReference>
<feature type="domain" description="PRD" evidence="6">
    <location>
        <begin position="781"/>
        <end position="887"/>
    </location>
</feature>
<keyword evidence="8" id="KW-1185">Reference proteome</keyword>
<evidence type="ECO:0000256" key="2">
    <source>
        <dbReference type="ARBA" id="ARBA00022741"/>
    </source>
</evidence>
<dbReference type="InterPro" id="IPR036634">
    <property type="entry name" value="PRD_sf"/>
</dbReference>
<evidence type="ECO:0000256" key="1">
    <source>
        <dbReference type="ARBA" id="ARBA00022679"/>
    </source>
</evidence>
<evidence type="ECO:0000259" key="5">
    <source>
        <dbReference type="PROSITE" id="PS51096"/>
    </source>
</evidence>
<name>A0A1M4UQW6_9CLOT</name>
<dbReference type="EMBL" id="FQVI01000003">
    <property type="protein sequence ID" value="SHE58990.1"/>
    <property type="molecule type" value="Genomic_DNA"/>
</dbReference>